<proteinExistence type="inferred from homology"/>
<evidence type="ECO:0000256" key="4">
    <source>
        <dbReference type="ARBA" id="ARBA00022970"/>
    </source>
</evidence>
<dbReference type="SUPFAM" id="SSF53822">
    <property type="entry name" value="Periplasmic binding protein-like I"/>
    <property type="match status" value="1"/>
</dbReference>
<sequence length="374" mass="41284">MRLKTVAVLVVALLCVACREKPIKIGLLCPLTGPYADLGVHGRNGARLAVEDINRNGGIGGRRITLIVYNDESTLDGAVRGYEALAREGVVTVVGPMTSEQSMAVVKDSSSVGIPLLSPTTSTPWLSGKKDLFFRIQPETDKAAVMLARVIAGRPEIERVCVADDVRNKAHTAPLKQAFVSEYTRLQGRVICDLTIDPLDDRFIESLSEKIGYHNPDALVIMASARHTGQMVRTLSQKYPSLRFFSCGWAQTEELIAQAGIAAERILLLADNMPVEATEPLRRFSWDYRSRYGIKPAFPAVRAHDAVKLLVKALRNCNDDLNNLKEELSRPRTFTALSGRIILDEYGDASGDFYLVTVRGGEFELINRIKMTRP</sequence>
<name>A0A1I4U8X4_9BACT</name>
<dbReference type="OrthoDB" id="9783240at2"/>
<keyword evidence="2" id="KW-0813">Transport</keyword>
<dbReference type="Proteomes" id="UP000199611">
    <property type="component" value="Unassembled WGS sequence"/>
</dbReference>
<keyword evidence="4" id="KW-0029">Amino-acid transport</keyword>
<gene>
    <name evidence="6" type="ORF">SAMN05660836_01706</name>
</gene>
<dbReference type="RefSeq" id="WP_143083124.1">
    <property type="nucleotide sequence ID" value="NZ_FOUU01000005.1"/>
</dbReference>
<dbReference type="PANTHER" id="PTHR30483">
    <property type="entry name" value="LEUCINE-SPECIFIC-BINDING PROTEIN"/>
    <property type="match status" value="1"/>
</dbReference>
<reference evidence="6 7" key="1">
    <citation type="submission" date="2016-10" db="EMBL/GenBank/DDBJ databases">
        <authorList>
            <person name="de Groot N.N."/>
        </authorList>
    </citation>
    <scope>NUCLEOTIDE SEQUENCE [LARGE SCALE GENOMIC DNA]</scope>
    <source>
        <strain evidence="6 7">DSM 9990</strain>
    </source>
</reference>
<protein>
    <submittedName>
        <fullName evidence="6">Branched-chain amino acid transport system substrate-binding protein</fullName>
    </submittedName>
</protein>
<feature type="domain" description="Leucine-binding protein" evidence="5">
    <location>
        <begin position="22"/>
        <end position="361"/>
    </location>
</feature>
<comment type="similarity">
    <text evidence="1">Belongs to the leucine-binding protein family.</text>
</comment>
<organism evidence="6 7">
    <name type="scientific">Thermodesulforhabdus norvegica</name>
    <dbReference type="NCBI Taxonomy" id="39841"/>
    <lineage>
        <taxon>Bacteria</taxon>
        <taxon>Pseudomonadati</taxon>
        <taxon>Thermodesulfobacteriota</taxon>
        <taxon>Syntrophobacteria</taxon>
        <taxon>Syntrophobacterales</taxon>
        <taxon>Thermodesulforhabdaceae</taxon>
        <taxon>Thermodesulforhabdus</taxon>
    </lineage>
</organism>
<keyword evidence="3" id="KW-0732">Signal</keyword>
<accession>A0A1I4U8X4</accession>
<evidence type="ECO:0000259" key="5">
    <source>
        <dbReference type="Pfam" id="PF13458"/>
    </source>
</evidence>
<evidence type="ECO:0000256" key="2">
    <source>
        <dbReference type="ARBA" id="ARBA00022448"/>
    </source>
</evidence>
<keyword evidence="7" id="KW-1185">Reference proteome</keyword>
<dbReference type="AlphaFoldDB" id="A0A1I4U8X4"/>
<evidence type="ECO:0000313" key="6">
    <source>
        <dbReference type="EMBL" id="SFM85280.1"/>
    </source>
</evidence>
<dbReference type="PRINTS" id="PR00337">
    <property type="entry name" value="LEUILEVALBP"/>
</dbReference>
<evidence type="ECO:0000256" key="3">
    <source>
        <dbReference type="ARBA" id="ARBA00022729"/>
    </source>
</evidence>
<dbReference type="STRING" id="39841.SAMN05660836_01706"/>
<dbReference type="PANTHER" id="PTHR30483:SF6">
    <property type="entry name" value="PERIPLASMIC BINDING PROTEIN OF ABC TRANSPORTER FOR NATURAL AMINO ACIDS"/>
    <property type="match status" value="1"/>
</dbReference>
<evidence type="ECO:0000313" key="7">
    <source>
        <dbReference type="Proteomes" id="UP000199611"/>
    </source>
</evidence>
<dbReference type="InterPro" id="IPR028081">
    <property type="entry name" value="Leu-bd"/>
</dbReference>
<dbReference type="InterPro" id="IPR028082">
    <property type="entry name" value="Peripla_BP_I"/>
</dbReference>
<dbReference type="GO" id="GO:0006865">
    <property type="term" value="P:amino acid transport"/>
    <property type="evidence" value="ECO:0007669"/>
    <property type="project" value="UniProtKB-KW"/>
</dbReference>
<dbReference type="InterPro" id="IPR000709">
    <property type="entry name" value="Leu_Ile_Val-bd"/>
</dbReference>
<dbReference type="Gene3D" id="3.40.50.2300">
    <property type="match status" value="2"/>
</dbReference>
<evidence type="ECO:0000256" key="1">
    <source>
        <dbReference type="ARBA" id="ARBA00010062"/>
    </source>
</evidence>
<dbReference type="InterPro" id="IPR051010">
    <property type="entry name" value="BCAA_transport"/>
</dbReference>
<dbReference type="Pfam" id="PF13458">
    <property type="entry name" value="Peripla_BP_6"/>
    <property type="match status" value="1"/>
</dbReference>
<dbReference type="EMBL" id="FOUU01000005">
    <property type="protein sequence ID" value="SFM85280.1"/>
    <property type="molecule type" value="Genomic_DNA"/>
</dbReference>